<dbReference type="PANTHER" id="PTHR43479:SF11">
    <property type="entry name" value="ACREF_ENVCD OPERON REPRESSOR-RELATED"/>
    <property type="match status" value="1"/>
</dbReference>
<dbReference type="InterPro" id="IPR009057">
    <property type="entry name" value="Homeodomain-like_sf"/>
</dbReference>
<dbReference type="Proteomes" id="UP001056291">
    <property type="component" value="Chromosome"/>
</dbReference>
<organism evidence="4 5">
    <name type="scientific">Sneathiella marina</name>
    <dbReference type="NCBI Taxonomy" id="2950108"/>
    <lineage>
        <taxon>Bacteria</taxon>
        <taxon>Pseudomonadati</taxon>
        <taxon>Pseudomonadota</taxon>
        <taxon>Alphaproteobacteria</taxon>
        <taxon>Sneathiellales</taxon>
        <taxon>Sneathiellaceae</taxon>
        <taxon>Sneathiella</taxon>
    </lineage>
</organism>
<accession>A0ABY4VX83</accession>
<dbReference type="RefSeq" id="WP_251932268.1">
    <property type="nucleotide sequence ID" value="NZ_CP098747.1"/>
</dbReference>
<evidence type="ECO:0000313" key="5">
    <source>
        <dbReference type="Proteomes" id="UP001056291"/>
    </source>
</evidence>
<dbReference type="InterPro" id="IPR036271">
    <property type="entry name" value="Tet_transcr_reg_TetR-rel_C_sf"/>
</dbReference>
<dbReference type="PRINTS" id="PR00455">
    <property type="entry name" value="HTHTETR"/>
</dbReference>
<dbReference type="InterPro" id="IPR050624">
    <property type="entry name" value="HTH-type_Tx_Regulator"/>
</dbReference>
<name>A0ABY4VX83_9PROT</name>
<dbReference type="PROSITE" id="PS50977">
    <property type="entry name" value="HTH_TETR_2"/>
    <property type="match status" value="1"/>
</dbReference>
<evidence type="ECO:0000259" key="3">
    <source>
        <dbReference type="PROSITE" id="PS50977"/>
    </source>
</evidence>
<keyword evidence="1 2" id="KW-0238">DNA-binding</keyword>
<proteinExistence type="predicted"/>
<protein>
    <submittedName>
        <fullName evidence="4">TetR/AcrR family transcriptional regulator</fullName>
    </submittedName>
</protein>
<dbReference type="Pfam" id="PF00440">
    <property type="entry name" value="TetR_N"/>
    <property type="match status" value="1"/>
</dbReference>
<dbReference type="PANTHER" id="PTHR43479">
    <property type="entry name" value="ACREF/ENVCD OPERON REPRESSOR-RELATED"/>
    <property type="match status" value="1"/>
</dbReference>
<feature type="DNA-binding region" description="H-T-H motif" evidence="2">
    <location>
        <begin position="24"/>
        <end position="43"/>
    </location>
</feature>
<dbReference type="InterPro" id="IPR001647">
    <property type="entry name" value="HTH_TetR"/>
</dbReference>
<gene>
    <name evidence="4" type="ORF">NBZ79_10135</name>
</gene>
<dbReference type="SUPFAM" id="SSF46689">
    <property type="entry name" value="Homeodomain-like"/>
    <property type="match status" value="1"/>
</dbReference>
<evidence type="ECO:0000256" key="2">
    <source>
        <dbReference type="PROSITE-ProRule" id="PRU00335"/>
    </source>
</evidence>
<evidence type="ECO:0000256" key="1">
    <source>
        <dbReference type="ARBA" id="ARBA00023125"/>
    </source>
</evidence>
<dbReference type="EMBL" id="CP098747">
    <property type="protein sequence ID" value="USG59547.1"/>
    <property type="molecule type" value="Genomic_DNA"/>
</dbReference>
<feature type="domain" description="HTH tetR-type" evidence="3">
    <location>
        <begin position="1"/>
        <end position="61"/>
    </location>
</feature>
<sequence>MSTRDKIANSALELFEQKGVDATSVADICVHAKISNGSFFHAFQSRQDLFKTLYLSALMSYHTAMCAALGPEIGGEKGLANLIQTHIEWVIYNTKQARFLFEQSTEDWWKGEEIRQELERENAQFAQSIAQWRIHLTKKRVLRDVDGKVFFAQVIGPAQIFCRSWLSGRSKSNPLDHCNELIECAQSALVVKTP</sequence>
<dbReference type="Gene3D" id="1.10.357.10">
    <property type="entry name" value="Tetracycline Repressor, domain 2"/>
    <property type="match status" value="1"/>
</dbReference>
<evidence type="ECO:0000313" key="4">
    <source>
        <dbReference type="EMBL" id="USG59547.1"/>
    </source>
</evidence>
<reference evidence="4" key="1">
    <citation type="submission" date="2022-06" db="EMBL/GenBank/DDBJ databases">
        <title>Sneathiella actinostolidae sp. nov., isolated from a sea anemonein the Western Pacific Ocean.</title>
        <authorList>
            <person name="Wei M.J."/>
        </authorList>
    </citation>
    <scope>NUCLEOTIDE SEQUENCE</scope>
    <source>
        <strain evidence="4">PHK-P5</strain>
    </source>
</reference>
<keyword evidence="5" id="KW-1185">Reference proteome</keyword>
<dbReference type="SUPFAM" id="SSF48498">
    <property type="entry name" value="Tetracyclin repressor-like, C-terminal domain"/>
    <property type="match status" value="1"/>
</dbReference>